<evidence type="ECO:0000313" key="1">
    <source>
        <dbReference type="EMBL" id="WLQ62081.1"/>
    </source>
</evidence>
<dbReference type="Proteomes" id="UP001224433">
    <property type="component" value="Chromosome"/>
</dbReference>
<sequence>MSIALAAGITSTAQAQTTAISALTNWNVYSTHFGPNGEDAPLRYGRGDVAGSAGFGKLHIEDKHASQMASWSIMKRDIDKTLDRGTCSTTGASGNRKTTCVLNSNTFSNTRARQMKVVFAHRVDSDSKDGRPVGIITAYYSICGCFL</sequence>
<dbReference type="RefSeq" id="WP_147958124.1">
    <property type="nucleotide sequence ID" value="NZ_CP120983.1"/>
</dbReference>
<dbReference type="EMBL" id="CP120983">
    <property type="protein sequence ID" value="WLQ62081.1"/>
    <property type="molecule type" value="Genomic_DNA"/>
</dbReference>
<protein>
    <submittedName>
        <fullName evidence="1">Uncharacterized protein</fullName>
    </submittedName>
</protein>
<evidence type="ECO:0000313" key="2">
    <source>
        <dbReference type="EMBL" id="WLQ68794.1"/>
    </source>
</evidence>
<name>A0ABY9J600_9ACTN</name>
<accession>A0ABY9J600</accession>
<evidence type="ECO:0000313" key="3">
    <source>
        <dbReference type="Proteomes" id="UP001224433"/>
    </source>
</evidence>
<reference evidence="1 3" key="1">
    <citation type="submission" date="2023-03" db="EMBL/GenBank/DDBJ databases">
        <title>Isolation and description of six Streptomyces strains from soil environments, able to metabolize different microbial glucans.</title>
        <authorList>
            <person name="Widen T."/>
            <person name="Larsbrink J."/>
        </authorList>
    </citation>
    <scope>NUCLEOTIDE SEQUENCE [LARGE SCALE GENOMIC DNA]</scope>
    <source>
        <strain evidence="1 3">Alt3</strain>
    </source>
</reference>
<gene>
    <name evidence="1" type="ORF">P8A20_00070</name>
    <name evidence="2" type="ORF">P8A20_37035</name>
</gene>
<proteinExistence type="predicted"/>
<dbReference type="EMBL" id="CP120983">
    <property type="protein sequence ID" value="WLQ68794.1"/>
    <property type="molecule type" value="Genomic_DNA"/>
</dbReference>
<organism evidence="1 3">
    <name type="scientific">Streptomyces glycanivorans</name>
    <dbReference type="NCBI Taxonomy" id="3033808"/>
    <lineage>
        <taxon>Bacteria</taxon>
        <taxon>Bacillati</taxon>
        <taxon>Actinomycetota</taxon>
        <taxon>Actinomycetes</taxon>
        <taxon>Kitasatosporales</taxon>
        <taxon>Streptomycetaceae</taxon>
        <taxon>Streptomyces</taxon>
    </lineage>
</organism>
<keyword evidence="3" id="KW-1185">Reference proteome</keyword>